<accession>A0A0D2IFP4</accession>
<dbReference type="HOGENOM" id="CLU_1928748_0_0_1"/>
<organism evidence="2 3">
    <name type="scientific">Rhinocladiella mackenziei CBS 650.93</name>
    <dbReference type="NCBI Taxonomy" id="1442369"/>
    <lineage>
        <taxon>Eukaryota</taxon>
        <taxon>Fungi</taxon>
        <taxon>Dikarya</taxon>
        <taxon>Ascomycota</taxon>
        <taxon>Pezizomycotina</taxon>
        <taxon>Eurotiomycetes</taxon>
        <taxon>Chaetothyriomycetidae</taxon>
        <taxon>Chaetothyriales</taxon>
        <taxon>Herpotrichiellaceae</taxon>
        <taxon>Rhinocladiella</taxon>
    </lineage>
</organism>
<name>A0A0D2IFP4_9EURO</name>
<sequence length="131" mass="15128">MGRGRSTNLRTAEERAAIRREKFRLNVQAHRERQKQKSSGQTSKSSIQSKFRWIHETKWEALSSVHQAKSRNGREQDPGRKQIVTLLRVSQPSLLFEPTPEKQNTTALLGIFRSRLLPDRIKLPSPTCPEK</sequence>
<reference evidence="2 3" key="1">
    <citation type="submission" date="2015-01" db="EMBL/GenBank/DDBJ databases">
        <title>The Genome Sequence of Rhinocladiella mackenzie CBS 650.93.</title>
        <authorList>
            <consortium name="The Broad Institute Genomics Platform"/>
            <person name="Cuomo C."/>
            <person name="de Hoog S."/>
            <person name="Gorbushina A."/>
            <person name="Stielow B."/>
            <person name="Teixiera M."/>
            <person name="Abouelleil A."/>
            <person name="Chapman S.B."/>
            <person name="Priest M."/>
            <person name="Young S.K."/>
            <person name="Wortman J."/>
            <person name="Nusbaum C."/>
            <person name="Birren B."/>
        </authorList>
    </citation>
    <scope>NUCLEOTIDE SEQUENCE [LARGE SCALE GENOMIC DNA]</scope>
    <source>
        <strain evidence="2 3">CBS 650.93</strain>
    </source>
</reference>
<proteinExistence type="predicted"/>
<dbReference type="AlphaFoldDB" id="A0A0D2IFP4"/>
<protein>
    <submittedName>
        <fullName evidence="2">Rhinocladiella mackenziei CBS 650.93 unplaced genomic scaffold supercont1.6, whole genome shotgun sequence</fullName>
    </submittedName>
</protein>
<feature type="compositionally biased region" description="Polar residues" evidence="1">
    <location>
        <begin position="1"/>
        <end position="10"/>
    </location>
</feature>
<feature type="region of interest" description="Disordered" evidence="1">
    <location>
        <begin position="1"/>
        <end position="48"/>
    </location>
</feature>
<gene>
    <name evidence="2" type="ORF">Z518_08020</name>
</gene>
<feature type="compositionally biased region" description="Basic and acidic residues" evidence="1">
    <location>
        <begin position="11"/>
        <end position="24"/>
    </location>
</feature>
<evidence type="ECO:0000313" key="2">
    <source>
        <dbReference type="EMBL" id="KIX02081.1"/>
    </source>
</evidence>
<dbReference type="VEuPathDB" id="FungiDB:Z518_08020"/>
<dbReference type="OrthoDB" id="4160582at2759"/>
<evidence type="ECO:0000256" key="1">
    <source>
        <dbReference type="SAM" id="MobiDB-lite"/>
    </source>
</evidence>
<feature type="compositionally biased region" description="Low complexity" evidence="1">
    <location>
        <begin position="37"/>
        <end position="48"/>
    </location>
</feature>
<dbReference type="STRING" id="1442369.A0A0D2IFP4"/>
<keyword evidence="3" id="KW-1185">Reference proteome</keyword>
<evidence type="ECO:0000313" key="3">
    <source>
        <dbReference type="Proteomes" id="UP000053617"/>
    </source>
</evidence>
<dbReference type="EMBL" id="KN847480">
    <property type="protein sequence ID" value="KIX02081.1"/>
    <property type="molecule type" value="Genomic_DNA"/>
</dbReference>
<dbReference type="Proteomes" id="UP000053617">
    <property type="component" value="Unassembled WGS sequence"/>
</dbReference>
<dbReference type="RefSeq" id="XP_013269217.1">
    <property type="nucleotide sequence ID" value="XM_013413763.1"/>
</dbReference>
<dbReference type="GeneID" id="25296091"/>